<dbReference type="Pfam" id="PF01111">
    <property type="entry name" value="CKS"/>
    <property type="match status" value="1"/>
</dbReference>
<reference evidence="5" key="1">
    <citation type="submission" date="2021-04" db="EMBL/GenBank/DDBJ databases">
        <authorList>
            <consortium name="Molecular Ecology Group"/>
        </authorList>
    </citation>
    <scope>NUCLEOTIDE SEQUENCE</scope>
</reference>
<comment type="function">
    <text evidence="4">Binds to the catalytic subunit of the cyclin dependent kinases and is essential for their biological function.</text>
</comment>
<gene>
    <name evidence="5" type="ORF">CUNI_LOCUS8458</name>
</gene>
<evidence type="ECO:0000313" key="5">
    <source>
        <dbReference type="EMBL" id="CAG5122900.1"/>
    </source>
</evidence>
<dbReference type="SMART" id="SM01084">
    <property type="entry name" value="CKS"/>
    <property type="match status" value="1"/>
</dbReference>
<dbReference type="OrthoDB" id="440676at2759"/>
<dbReference type="EMBL" id="CAJHNH020001391">
    <property type="protein sequence ID" value="CAG5122900.1"/>
    <property type="molecule type" value="Genomic_DNA"/>
</dbReference>
<evidence type="ECO:0000256" key="4">
    <source>
        <dbReference type="RuleBase" id="RU311113"/>
    </source>
</evidence>
<sequence length="91" mass="10651">MAYEDISYSDKYFDDKYEYRHVILPSKIAKQVPKNHLMTETEWRNLGVQQSPGWIHYMVHAPERHVLLFRRPLPQPANQGDIGQQESVAVG</sequence>
<dbReference type="Proteomes" id="UP000678393">
    <property type="component" value="Unassembled WGS sequence"/>
</dbReference>
<dbReference type="PRINTS" id="PR00296">
    <property type="entry name" value="CYCLINKINASE"/>
</dbReference>
<dbReference type="AlphaFoldDB" id="A0A8S3Z5P3"/>
<comment type="caution">
    <text evidence="5">The sequence shown here is derived from an EMBL/GenBank/DDBJ whole genome shotgun (WGS) entry which is preliminary data.</text>
</comment>
<proteinExistence type="inferred from homology"/>
<dbReference type="Gene3D" id="3.30.170.10">
    <property type="entry name" value="Cyclin-dependent kinase, regulatory subunit"/>
    <property type="match status" value="1"/>
</dbReference>
<protein>
    <recommendedName>
        <fullName evidence="4">Cyclin-dependent kinases regulatory subunit</fullName>
    </recommendedName>
</protein>
<dbReference type="InterPro" id="IPR036858">
    <property type="entry name" value="Cyclin-dep_kinase_reg-sub_sf"/>
</dbReference>
<keyword evidence="3 4" id="KW-0131">Cell cycle</keyword>
<dbReference type="PANTHER" id="PTHR23415">
    <property type="entry name" value="CYCLIN-DEPENDENT KINASES REGULATORY SUBUNIT/60S RIBOSOME SUBUNIT BIOGENESIS PROTEIN NIP7"/>
    <property type="match status" value="1"/>
</dbReference>
<dbReference type="PROSITE" id="PS00945">
    <property type="entry name" value="CKS_2"/>
    <property type="match status" value="1"/>
</dbReference>
<evidence type="ECO:0000313" key="6">
    <source>
        <dbReference type="Proteomes" id="UP000678393"/>
    </source>
</evidence>
<comment type="similarity">
    <text evidence="1 4">Belongs to the CKS family.</text>
</comment>
<dbReference type="InterPro" id="IPR000789">
    <property type="entry name" value="Cyclin-dep_kinase_reg-sub"/>
</dbReference>
<keyword evidence="2 4" id="KW-0132">Cell division</keyword>
<dbReference type="GO" id="GO:0016538">
    <property type="term" value="F:cyclin-dependent protein serine/threonine kinase regulator activity"/>
    <property type="evidence" value="ECO:0007669"/>
    <property type="project" value="InterPro"/>
</dbReference>
<keyword evidence="6" id="KW-1185">Reference proteome</keyword>
<evidence type="ECO:0000256" key="1">
    <source>
        <dbReference type="ARBA" id="ARBA00007782"/>
    </source>
</evidence>
<dbReference type="SUPFAM" id="SSF55637">
    <property type="entry name" value="Cell cycle regulatory proteins"/>
    <property type="match status" value="1"/>
</dbReference>
<organism evidence="5 6">
    <name type="scientific">Candidula unifasciata</name>
    <dbReference type="NCBI Taxonomy" id="100452"/>
    <lineage>
        <taxon>Eukaryota</taxon>
        <taxon>Metazoa</taxon>
        <taxon>Spiralia</taxon>
        <taxon>Lophotrochozoa</taxon>
        <taxon>Mollusca</taxon>
        <taxon>Gastropoda</taxon>
        <taxon>Heterobranchia</taxon>
        <taxon>Euthyneura</taxon>
        <taxon>Panpulmonata</taxon>
        <taxon>Eupulmonata</taxon>
        <taxon>Stylommatophora</taxon>
        <taxon>Helicina</taxon>
        <taxon>Helicoidea</taxon>
        <taxon>Geomitridae</taxon>
        <taxon>Candidula</taxon>
    </lineage>
</organism>
<evidence type="ECO:0000256" key="2">
    <source>
        <dbReference type="ARBA" id="ARBA00022618"/>
    </source>
</evidence>
<dbReference type="GO" id="GO:0051301">
    <property type="term" value="P:cell division"/>
    <property type="evidence" value="ECO:0007669"/>
    <property type="project" value="UniProtKB-UniRule"/>
</dbReference>
<accession>A0A8S3Z5P3</accession>
<name>A0A8S3Z5P3_9EUPU</name>
<evidence type="ECO:0000256" key="3">
    <source>
        <dbReference type="ARBA" id="ARBA00023306"/>
    </source>
</evidence>
<dbReference type="FunFam" id="3.30.170.10:FF:000001">
    <property type="entry name" value="Cyclin-dependent kinases regulatory subunit"/>
    <property type="match status" value="1"/>
</dbReference>